<evidence type="ECO:0000256" key="8">
    <source>
        <dbReference type="ARBA" id="ARBA00022741"/>
    </source>
</evidence>
<comment type="subcellular location">
    <subcellularLocation>
        <location evidence="2">Cell membrane</location>
        <topology evidence="2">Multi-pass membrane protein</topology>
    </subcellularLocation>
</comment>
<dbReference type="InterPro" id="IPR029151">
    <property type="entry name" value="Sensor-like_sf"/>
</dbReference>
<dbReference type="InterPro" id="IPR036890">
    <property type="entry name" value="HATPase_C_sf"/>
</dbReference>
<keyword evidence="9 16" id="KW-0418">Kinase</keyword>
<accession>A0A419V6C3</accession>
<feature type="transmembrane region" description="Helical" evidence="14">
    <location>
        <begin position="12"/>
        <end position="39"/>
    </location>
</feature>
<keyword evidence="10" id="KW-0067">ATP-binding</keyword>
<dbReference type="SUPFAM" id="SSF55890">
    <property type="entry name" value="Sporulation response regulatory protein Spo0B"/>
    <property type="match status" value="1"/>
</dbReference>
<dbReference type="InterPro" id="IPR005467">
    <property type="entry name" value="His_kinase_dom"/>
</dbReference>
<feature type="transmembrane region" description="Helical" evidence="14">
    <location>
        <begin position="179"/>
        <end position="199"/>
    </location>
</feature>
<evidence type="ECO:0000256" key="11">
    <source>
        <dbReference type="ARBA" id="ARBA00022989"/>
    </source>
</evidence>
<dbReference type="SUPFAM" id="SSF55874">
    <property type="entry name" value="ATPase domain of HSP90 chaperone/DNA topoisomerase II/histidine kinase"/>
    <property type="match status" value="1"/>
</dbReference>
<reference evidence="16 17" key="1">
    <citation type="submission" date="2018-09" db="EMBL/GenBank/DDBJ databases">
        <title>Genomic Encyclopedia of Archaeal and Bacterial Type Strains, Phase II (KMG-II): from individual species to whole genera.</title>
        <authorList>
            <person name="Goeker M."/>
        </authorList>
    </citation>
    <scope>NUCLEOTIDE SEQUENCE [LARGE SCALE GENOMIC DNA]</scope>
    <source>
        <strain evidence="16 17">DSM 17008</strain>
    </source>
</reference>
<dbReference type="RefSeq" id="WP_120192383.1">
    <property type="nucleotide sequence ID" value="NZ_RAPK01000007.1"/>
</dbReference>
<dbReference type="Gene3D" id="3.30.450.20">
    <property type="entry name" value="PAS domain"/>
    <property type="match status" value="2"/>
</dbReference>
<evidence type="ECO:0000313" key="16">
    <source>
        <dbReference type="EMBL" id="RKD75509.1"/>
    </source>
</evidence>
<dbReference type="Pfam" id="PF02518">
    <property type="entry name" value="HATPase_c"/>
    <property type="match status" value="1"/>
</dbReference>
<dbReference type="Gene3D" id="1.10.287.130">
    <property type="match status" value="1"/>
</dbReference>
<dbReference type="CDD" id="cd18773">
    <property type="entry name" value="PDC1_HK_sensor"/>
    <property type="match status" value="1"/>
</dbReference>
<dbReference type="EMBL" id="RAPK01000007">
    <property type="protein sequence ID" value="RKD75509.1"/>
    <property type="molecule type" value="Genomic_DNA"/>
</dbReference>
<dbReference type="Proteomes" id="UP000285120">
    <property type="component" value="Unassembled WGS sequence"/>
</dbReference>
<evidence type="ECO:0000313" key="17">
    <source>
        <dbReference type="Proteomes" id="UP000285120"/>
    </source>
</evidence>
<dbReference type="GO" id="GO:0005524">
    <property type="term" value="F:ATP binding"/>
    <property type="evidence" value="ECO:0007669"/>
    <property type="project" value="UniProtKB-KW"/>
</dbReference>
<keyword evidence="12" id="KW-0902">Two-component regulatory system</keyword>
<comment type="catalytic activity">
    <reaction evidence="1">
        <text>ATP + protein L-histidine = ADP + protein N-phospho-L-histidine.</text>
        <dbReference type="EC" id="2.7.13.3"/>
    </reaction>
</comment>
<dbReference type="InterPro" id="IPR016120">
    <property type="entry name" value="Sig_transdc_His_kin_SpoOB"/>
</dbReference>
<keyword evidence="17" id="KW-1185">Reference proteome</keyword>
<keyword evidence="4" id="KW-1003">Cell membrane</keyword>
<keyword evidence="13 14" id="KW-0472">Membrane</keyword>
<keyword evidence="6" id="KW-0808">Transferase</keyword>
<evidence type="ECO:0000256" key="2">
    <source>
        <dbReference type="ARBA" id="ARBA00004651"/>
    </source>
</evidence>
<evidence type="ECO:0000256" key="14">
    <source>
        <dbReference type="SAM" id="Phobius"/>
    </source>
</evidence>
<evidence type="ECO:0000256" key="7">
    <source>
        <dbReference type="ARBA" id="ARBA00022692"/>
    </source>
</evidence>
<feature type="domain" description="Histidine kinase" evidence="15">
    <location>
        <begin position="342"/>
        <end position="533"/>
    </location>
</feature>
<dbReference type="InterPro" id="IPR033463">
    <property type="entry name" value="sCache_3"/>
</dbReference>
<evidence type="ECO:0000256" key="4">
    <source>
        <dbReference type="ARBA" id="ARBA00022475"/>
    </source>
</evidence>
<evidence type="ECO:0000259" key="15">
    <source>
        <dbReference type="PROSITE" id="PS50109"/>
    </source>
</evidence>
<evidence type="ECO:0000256" key="13">
    <source>
        <dbReference type="ARBA" id="ARBA00023136"/>
    </source>
</evidence>
<keyword evidence="8" id="KW-0547">Nucleotide-binding</keyword>
<comment type="caution">
    <text evidence="16">The sequence shown here is derived from an EMBL/GenBank/DDBJ whole genome shotgun (WGS) entry which is preliminary data.</text>
</comment>
<dbReference type="GO" id="GO:0005886">
    <property type="term" value="C:plasma membrane"/>
    <property type="evidence" value="ECO:0007669"/>
    <property type="project" value="UniProtKB-SubCell"/>
</dbReference>
<dbReference type="InterPro" id="IPR003594">
    <property type="entry name" value="HATPase_dom"/>
</dbReference>
<dbReference type="PANTHER" id="PTHR43547:SF10">
    <property type="entry name" value="SENSOR HISTIDINE KINASE DCUS"/>
    <property type="match status" value="1"/>
</dbReference>
<dbReference type="EC" id="2.7.13.3" evidence="3"/>
<dbReference type="SUPFAM" id="SSF103190">
    <property type="entry name" value="Sensory domain-like"/>
    <property type="match status" value="1"/>
</dbReference>
<dbReference type="Gene3D" id="3.30.565.10">
    <property type="entry name" value="Histidine kinase-like ATPase, C-terminal domain"/>
    <property type="match status" value="1"/>
</dbReference>
<keyword evidence="5" id="KW-0597">Phosphoprotein</keyword>
<evidence type="ECO:0000256" key="12">
    <source>
        <dbReference type="ARBA" id="ARBA00023012"/>
    </source>
</evidence>
<dbReference type="OrthoDB" id="9792686at2"/>
<dbReference type="InterPro" id="IPR039506">
    <property type="entry name" value="SPOB_a"/>
</dbReference>
<dbReference type="Pfam" id="PF17203">
    <property type="entry name" value="sCache_3_2"/>
    <property type="match status" value="1"/>
</dbReference>
<proteinExistence type="predicted"/>
<dbReference type="InterPro" id="IPR004358">
    <property type="entry name" value="Sig_transdc_His_kin-like_C"/>
</dbReference>
<evidence type="ECO:0000256" key="3">
    <source>
        <dbReference type="ARBA" id="ARBA00012438"/>
    </source>
</evidence>
<organism evidence="16 17">
    <name type="scientific">Sinobaca qinghaiensis</name>
    <dbReference type="NCBI Taxonomy" id="342944"/>
    <lineage>
        <taxon>Bacteria</taxon>
        <taxon>Bacillati</taxon>
        <taxon>Bacillota</taxon>
        <taxon>Bacilli</taxon>
        <taxon>Bacillales</taxon>
        <taxon>Sporolactobacillaceae</taxon>
        <taxon>Sinobaca</taxon>
    </lineage>
</organism>
<dbReference type="SMART" id="SM00387">
    <property type="entry name" value="HATPase_c"/>
    <property type="match status" value="1"/>
</dbReference>
<dbReference type="PROSITE" id="PS50109">
    <property type="entry name" value="HIS_KIN"/>
    <property type="match status" value="1"/>
</dbReference>
<dbReference type="GO" id="GO:0000155">
    <property type="term" value="F:phosphorelay sensor kinase activity"/>
    <property type="evidence" value="ECO:0007669"/>
    <property type="project" value="InterPro"/>
</dbReference>
<evidence type="ECO:0000256" key="9">
    <source>
        <dbReference type="ARBA" id="ARBA00022777"/>
    </source>
</evidence>
<evidence type="ECO:0000256" key="10">
    <source>
        <dbReference type="ARBA" id="ARBA00022840"/>
    </source>
</evidence>
<dbReference type="PANTHER" id="PTHR43547">
    <property type="entry name" value="TWO-COMPONENT HISTIDINE KINASE"/>
    <property type="match status" value="1"/>
</dbReference>
<protein>
    <recommendedName>
        <fullName evidence="3">histidine kinase</fullName>
        <ecNumber evidence="3">2.7.13.3</ecNumber>
    </recommendedName>
</protein>
<dbReference type="PRINTS" id="PR00344">
    <property type="entry name" value="BCTRLSENSOR"/>
</dbReference>
<dbReference type="AlphaFoldDB" id="A0A419V6C3"/>
<dbReference type="Pfam" id="PF14689">
    <property type="entry name" value="SPOB_a"/>
    <property type="match status" value="1"/>
</dbReference>
<dbReference type="CDD" id="cd16915">
    <property type="entry name" value="HATPase_DpiB-CitA-like"/>
    <property type="match status" value="1"/>
</dbReference>
<keyword evidence="11 14" id="KW-1133">Transmembrane helix</keyword>
<name>A0A419V6C3_9BACL</name>
<evidence type="ECO:0000256" key="5">
    <source>
        <dbReference type="ARBA" id="ARBA00022553"/>
    </source>
</evidence>
<evidence type="ECO:0000256" key="6">
    <source>
        <dbReference type="ARBA" id="ARBA00022679"/>
    </source>
</evidence>
<keyword evidence="7 14" id="KW-0812">Transmembrane</keyword>
<evidence type="ECO:0000256" key="1">
    <source>
        <dbReference type="ARBA" id="ARBA00000085"/>
    </source>
</evidence>
<gene>
    <name evidence="16" type="ORF">ATL39_1208</name>
</gene>
<sequence>MFSSFKQFPLKLLHKMILLMSVLLVISIGTAAFFVFVVLSDSLEKNVGDNALNLAITVANIPDIQEAFGRENPEAVIQPIVDPMREQTDAEFIVVGNTEEIRYSHPDPDRIGEQMIGADNDRALLRGESYVSREEGSLGPSIRGKAPVYDEDGTIIGVVSVGFLVNEVNDTINAFRTEIMFLLAFLLTVSIIGAVFIAYHIKKQLFGLEPAEISQLYLQKETILQTTYEGIIAFDRHFEPTLINHAASTIAASLKYSHKDEKENYLVGLIPASMVEDVYYSGESLSKQEIPFDNTTLILSLIPIKHEKESVGAVASFHHKSELDVMAKELSQTLQYADTLRAQSHEFFNKLFTISGMLQLGKKEDAVQYIQEETNIQQSRLQFFIKNVSDPALAGLLIGKYNQASELKTALHIDEESSLTSLLSEQQRRTLLTVIGNLIENAFDALAGQPDPAVWIHFHDAGNNIIIEVEDNGPGISEDVTDSLFEKGITTKQEKDRGIGLHLCHIQIKEAGGTIYVEEGEYGGACFIAVIPK</sequence>